<dbReference type="Gene3D" id="1.10.510.10">
    <property type="entry name" value="Transferase(Phosphotransferase) domain 1"/>
    <property type="match status" value="1"/>
</dbReference>
<organism evidence="2 3">
    <name type="scientific">Xanthoceras sorbifolium</name>
    <dbReference type="NCBI Taxonomy" id="99658"/>
    <lineage>
        <taxon>Eukaryota</taxon>
        <taxon>Viridiplantae</taxon>
        <taxon>Streptophyta</taxon>
        <taxon>Embryophyta</taxon>
        <taxon>Tracheophyta</taxon>
        <taxon>Spermatophyta</taxon>
        <taxon>Magnoliopsida</taxon>
        <taxon>eudicotyledons</taxon>
        <taxon>Gunneridae</taxon>
        <taxon>Pentapetalae</taxon>
        <taxon>rosids</taxon>
        <taxon>malvids</taxon>
        <taxon>Sapindales</taxon>
        <taxon>Sapindaceae</taxon>
        <taxon>Xanthoceroideae</taxon>
        <taxon>Xanthoceras</taxon>
    </lineage>
</organism>
<dbReference type="InterPro" id="IPR011009">
    <property type="entry name" value="Kinase-like_dom_sf"/>
</dbReference>
<evidence type="ECO:0000313" key="2">
    <source>
        <dbReference type="EMBL" id="KAH7521038.1"/>
    </source>
</evidence>
<proteinExistence type="predicted"/>
<dbReference type="InterPro" id="IPR046958">
    <property type="entry name" value="RBK1/2/STUNTED"/>
</dbReference>
<gene>
    <name evidence="2" type="ORF">JRO89_XSUnG0126100</name>
</gene>
<dbReference type="EMBL" id="JAFEMO010000315">
    <property type="protein sequence ID" value="KAH7521038.1"/>
    <property type="molecule type" value="Genomic_DNA"/>
</dbReference>
<accession>A0ABQ8GZG9</accession>
<sequence length="627" mass="70394">MLRGLVTGKNCHSGPNKEFYFATKRLNSRPQYYRDSGYAEEVVVGNISESEAILISEVAWKDGDDLKDELLEEKVSLTSISLIRKELPESAHGWPLLQRTISLSDGVVSSRRPRTRNKSSVVEWVMMSLSSRNTSVDWNETNTASPDREIDNNSCVLEDHHNIEENIQGRIQAAEDESTTDDSLQNLEGEKNSSLLVSGKKMEVVSSSSLPSLTRKLSQSKLGWPLLRITVPESSRESGDSESSMDLQSMPQLVNNCKQFSYAELERATCQFSSENLIGEGGCSNVYKGCLSSGKPVAVKVLKFYKEAWSDFCLEVDITYSLKHKHITPLVGVCMEDNYLVLVYDFMPKGSLDEVLHGEGMKYVLPWEVRFNVAVAIAEALNYLHNECSRPVIHRDVKSSNILLSNELEPQLSDFGLAIWGPTDSTYMIHEDVAGTFGYIAPEYFMRATLSDKIDVYSYGVVLLELISGRKPIAAKNLEGQESLVQWAKPLLKTGDVEALLDPNLVDVYDRVQMQRMVLVANLCINQPPQHRPKANQMLRLLRGEDDGEEWVESQAYDVMGSDNQQQEEQDLLELSCCNPRLDFSFLHTHAVAVSIRSVDTAISLVSTGTEQKPRLKLKDYLQQQQD</sequence>
<dbReference type="InterPro" id="IPR008271">
    <property type="entry name" value="Ser/Thr_kinase_AS"/>
</dbReference>
<dbReference type="PANTHER" id="PTHR47987">
    <property type="entry name" value="OS08G0249100 PROTEIN"/>
    <property type="match status" value="1"/>
</dbReference>
<dbReference type="SUPFAM" id="SSF56112">
    <property type="entry name" value="Protein kinase-like (PK-like)"/>
    <property type="match status" value="1"/>
</dbReference>
<dbReference type="PROSITE" id="PS50011">
    <property type="entry name" value="PROTEIN_KINASE_DOM"/>
    <property type="match status" value="1"/>
</dbReference>
<dbReference type="Pfam" id="PF00069">
    <property type="entry name" value="Pkinase"/>
    <property type="match status" value="1"/>
</dbReference>
<dbReference type="PROSITE" id="PS00108">
    <property type="entry name" value="PROTEIN_KINASE_ST"/>
    <property type="match status" value="1"/>
</dbReference>
<keyword evidence="3" id="KW-1185">Reference proteome</keyword>
<protein>
    <recommendedName>
        <fullName evidence="1">Protein kinase domain-containing protein</fullName>
    </recommendedName>
</protein>
<comment type="caution">
    <text evidence="2">The sequence shown here is derived from an EMBL/GenBank/DDBJ whole genome shotgun (WGS) entry which is preliminary data.</text>
</comment>
<evidence type="ECO:0000313" key="3">
    <source>
        <dbReference type="Proteomes" id="UP000827721"/>
    </source>
</evidence>
<dbReference type="PANTHER" id="PTHR47987:SF11">
    <property type="entry name" value="RECEPTOR-LIKE CYTOSOLIC SERINE_THREONINE-PROTEIN KINASE RBK1 ISOFORM X1"/>
    <property type="match status" value="1"/>
</dbReference>
<dbReference type="Proteomes" id="UP000827721">
    <property type="component" value="Unassembled WGS sequence"/>
</dbReference>
<dbReference type="Gene3D" id="3.30.200.20">
    <property type="entry name" value="Phosphorylase Kinase, domain 1"/>
    <property type="match status" value="1"/>
</dbReference>
<dbReference type="SMART" id="SM00220">
    <property type="entry name" value="S_TKc"/>
    <property type="match status" value="1"/>
</dbReference>
<name>A0ABQ8GZG9_9ROSI</name>
<dbReference type="InterPro" id="IPR000719">
    <property type="entry name" value="Prot_kinase_dom"/>
</dbReference>
<reference evidence="2 3" key="1">
    <citation type="submission" date="2021-02" db="EMBL/GenBank/DDBJ databases">
        <title>Plant Genome Project.</title>
        <authorList>
            <person name="Zhang R.-G."/>
        </authorList>
    </citation>
    <scope>NUCLEOTIDE SEQUENCE [LARGE SCALE GENOMIC DNA]</scope>
    <source>
        <tissue evidence="2">Leaves</tissue>
    </source>
</reference>
<evidence type="ECO:0000259" key="1">
    <source>
        <dbReference type="PROSITE" id="PS50011"/>
    </source>
</evidence>
<feature type="domain" description="Protein kinase" evidence="1">
    <location>
        <begin position="272"/>
        <end position="552"/>
    </location>
</feature>